<gene>
    <name evidence="11" type="ORF">DKX38_015066</name>
</gene>
<keyword evidence="4" id="KW-0735">Signal-anchor</keyword>
<feature type="domain" description="Trichome birefringence-like N-terminal" evidence="10">
    <location>
        <begin position="200"/>
        <end position="253"/>
    </location>
</feature>
<accession>A0A5N5L472</accession>
<evidence type="ECO:0000256" key="4">
    <source>
        <dbReference type="ARBA" id="ARBA00022968"/>
    </source>
</evidence>
<evidence type="ECO:0000313" key="11">
    <source>
        <dbReference type="EMBL" id="KAB5537533.1"/>
    </source>
</evidence>
<comment type="similarity">
    <text evidence="2">Belongs to the PC-esterase family. TBL subfamily.</text>
</comment>
<keyword evidence="3 8" id="KW-0812">Transmembrane</keyword>
<dbReference type="GO" id="GO:0016413">
    <property type="term" value="F:O-acetyltransferase activity"/>
    <property type="evidence" value="ECO:0007669"/>
    <property type="project" value="InterPro"/>
</dbReference>
<evidence type="ECO:0000256" key="8">
    <source>
        <dbReference type="SAM" id="Phobius"/>
    </source>
</evidence>
<feature type="transmembrane region" description="Helical" evidence="8">
    <location>
        <begin position="20"/>
        <end position="40"/>
    </location>
</feature>
<dbReference type="InterPro" id="IPR026057">
    <property type="entry name" value="TBL_C"/>
</dbReference>
<dbReference type="InterPro" id="IPR029962">
    <property type="entry name" value="TBL"/>
</dbReference>
<keyword evidence="6 8" id="KW-0472">Membrane</keyword>
<evidence type="ECO:0000256" key="1">
    <source>
        <dbReference type="ARBA" id="ARBA00004167"/>
    </source>
</evidence>
<evidence type="ECO:0000259" key="9">
    <source>
        <dbReference type="Pfam" id="PF13839"/>
    </source>
</evidence>
<dbReference type="GO" id="GO:0016020">
    <property type="term" value="C:membrane"/>
    <property type="evidence" value="ECO:0007669"/>
    <property type="project" value="UniProtKB-SubCell"/>
</dbReference>
<reference evidence="12" key="1">
    <citation type="journal article" date="2019" name="Gigascience">
        <title>De novo genome assembly of the endangered Acer yangbiense, a plant species with extremely small populations endemic to Yunnan Province, China.</title>
        <authorList>
            <person name="Yang J."/>
            <person name="Wariss H.M."/>
            <person name="Tao L."/>
            <person name="Zhang R."/>
            <person name="Yun Q."/>
            <person name="Hollingsworth P."/>
            <person name="Dao Z."/>
            <person name="Luo G."/>
            <person name="Guo H."/>
            <person name="Ma Y."/>
            <person name="Sun W."/>
        </authorList>
    </citation>
    <scope>NUCLEOTIDE SEQUENCE [LARGE SCALE GENOMIC DNA]</scope>
    <source>
        <strain evidence="12">cv. br00</strain>
    </source>
</reference>
<dbReference type="AlphaFoldDB" id="A0A5N5L472"/>
<feature type="domain" description="Trichome birefringence-like C-terminal" evidence="9">
    <location>
        <begin position="254"/>
        <end position="552"/>
    </location>
</feature>
<dbReference type="PANTHER" id="PTHR32285">
    <property type="entry name" value="PROTEIN TRICHOME BIREFRINGENCE-LIKE 9-RELATED"/>
    <property type="match status" value="1"/>
</dbReference>
<dbReference type="EMBL" id="VDCV01000010">
    <property type="protein sequence ID" value="KAB5537533.1"/>
    <property type="molecule type" value="Genomic_DNA"/>
</dbReference>
<evidence type="ECO:0000256" key="5">
    <source>
        <dbReference type="ARBA" id="ARBA00022989"/>
    </source>
</evidence>
<evidence type="ECO:0000256" key="7">
    <source>
        <dbReference type="SAM" id="MobiDB-lite"/>
    </source>
</evidence>
<evidence type="ECO:0000256" key="6">
    <source>
        <dbReference type="ARBA" id="ARBA00023136"/>
    </source>
</evidence>
<protein>
    <submittedName>
        <fullName evidence="11">Uncharacterized protein</fullName>
    </submittedName>
</protein>
<dbReference type="GO" id="GO:0005794">
    <property type="term" value="C:Golgi apparatus"/>
    <property type="evidence" value="ECO:0007669"/>
    <property type="project" value="TreeGrafter"/>
</dbReference>
<evidence type="ECO:0000259" key="10">
    <source>
        <dbReference type="Pfam" id="PF14416"/>
    </source>
</evidence>
<comment type="subcellular location">
    <subcellularLocation>
        <location evidence="1">Membrane</location>
        <topology evidence="1">Single-pass membrane protein</topology>
    </subcellularLocation>
</comment>
<proteinExistence type="inferred from homology"/>
<keyword evidence="12" id="KW-1185">Reference proteome</keyword>
<dbReference type="Proteomes" id="UP000326939">
    <property type="component" value="Chromosome 10"/>
</dbReference>
<dbReference type="Pfam" id="PF14416">
    <property type="entry name" value="PMR5N"/>
    <property type="match status" value="1"/>
</dbReference>
<comment type="caution">
    <text evidence="11">The sequence shown here is derived from an EMBL/GenBank/DDBJ whole genome shotgun (WGS) entry which is preliminary data.</text>
</comment>
<feature type="region of interest" description="Disordered" evidence="7">
    <location>
        <begin position="98"/>
        <end position="161"/>
    </location>
</feature>
<keyword evidence="5 8" id="KW-1133">Transmembrane helix</keyword>
<dbReference type="InterPro" id="IPR025846">
    <property type="entry name" value="TBL_N"/>
</dbReference>
<evidence type="ECO:0000256" key="2">
    <source>
        <dbReference type="ARBA" id="ARBA00007727"/>
    </source>
</evidence>
<name>A0A5N5L472_9ROSI</name>
<sequence length="564" mass="63709">MDSTRLALADQLLAPRRKPFLLWIAASLIILSLFFLTTSFKGRIVTPFFSGFNSVTRNSSLVSWPFSRFPSINTTSSPPTNGIGVVLEKTHVGNFTGITQNGSFGDEEATSVPGSHEAKSGNLTDSSGDEGGLERPRLGIIEPGNHSLSSNAGDADAKRSAEGASVENLVAEIKNEGNEEIGRFPVGGGEQGENNKVSIEKCDIFDGKWVRDDSKPYYPLGSCPYIDKDFDCYLHGRPDVGFVKWKWQPNGCDIPSLNATDFLERLRGKKLVFVGDSLNRNMWESLVCILRNSIGKKKRVYEISGRREFKKKGIYAFRFEANSVHVSTEHIVNQDYNCTVDFVSSPFLVRESSFKTKNGTFETLRLDLMDQTTSMYHDADVIIFNSGHWWTHEKTSRGEDYYQEGNHVHRRLKVLEAYKRALLTWAGWIDKNIDRNRTLVFFKGYSVTHFRGGQWNSGGQCHRETEPIFNTAYLGKYPSKMRALQHVLQETKIPVIYLNISRLTAYRKDAHPSIYRMTYNTAEERIAAERSQDCSHWCLPGVPDTWNELLYASLLKAGLGSWKK</sequence>
<evidence type="ECO:0000313" key="12">
    <source>
        <dbReference type="Proteomes" id="UP000326939"/>
    </source>
</evidence>
<evidence type="ECO:0000256" key="3">
    <source>
        <dbReference type="ARBA" id="ARBA00022692"/>
    </source>
</evidence>
<organism evidence="11 12">
    <name type="scientific">Salix brachista</name>
    <dbReference type="NCBI Taxonomy" id="2182728"/>
    <lineage>
        <taxon>Eukaryota</taxon>
        <taxon>Viridiplantae</taxon>
        <taxon>Streptophyta</taxon>
        <taxon>Embryophyta</taxon>
        <taxon>Tracheophyta</taxon>
        <taxon>Spermatophyta</taxon>
        <taxon>Magnoliopsida</taxon>
        <taxon>eudicotyledons</taxon>
        <taxon>Gunneridae</taxon>
        <taxon>Pentapetalae</taxon>
        <taxon>rosids</taxon>
        <taxon>fabids</taxon>
        <taxon>Malpighiales</taxon>
        <taxon>Salicaceae</taxon>
        <taxon>Saliceae</taxon>
        <taxon>Salix</taxon>
    </lineage>
</organism>
<dbReference type="Pfam" id="PF13839">
    <property type="entry name" value="PC-Esterase"/>
    <property type="match status" value="1"/>
</dbReference>
<dbReference type="PANTHER" id="PTHR32285:SF208">
    <property type="entry name" value="PROTEIN TRICHOME BIREFRINGENCE-LIKE 2"/>
    <property type="match status" value="1"/>
</dbReference>